<reference evidence="1" key="2">
    <citation type="submission" date="2012-06" db="EMBL/GenBank/DDBJ databases">
        <authorList>
            <person name="Yu Y."/>
            <person name="Currie J."/>
            <person name="Lomeli R."/>
            <person name="Angelova A."/>
            <person name="Collura K."/>
            <person name="Wissotski M."/>
            <person name="Campos D."/>
            <person name="Kudrna D."/>
            <person name="Golser W."/>
            <person name="Ashely E."/>
            <person name="Descour A."/>
            <person name="Fernandes J."/>
            <person name="Soderlund C."/>
            <person name="Walbot V."/>
        </authorList>
    </citation>
    <scope>NUCLEOTIDE SEQUENCE</scope>
    <source>
        <strain evidence="1">B73</strain>
    </source>
</reference>
<accession>C4IYI1</accession>
<reference evidence="1" key="1">
    <citation type="journal article" date="2009" name="PLoS Genet.">
        <title>Sequencing, mapping, and analysis of 27,455 maize full-length cDNAs.</title>
        <authorList>
            <person name="Soderlund C."/>
            <person name="Descour A."/>
            <person name="Kudrna D."/>
            <person name="Bomhoff M."/>
            <person name="Boyd L."/>
            <person name="Currie J."/>
            <person name="Angelova A."/>
            <person name="Collura K."/>
            <person name="Wissotski M."/>
            <person name="Ashley E."/>
            <person name="Morrow D."/>
            <person name="Fernandes J."/>
            <person name="Walbot V."/>
            <person name="Yu Y."/>
        </authorList>
    </citation>
    <scope>NUCLEOTIDE SEQUENCE</scope>
    <source>
        <strain evidence="1">B73</strain>
    </source>
</reference>
<proteinExistence type="evidence at transcript level"/>
<sequence length="40" mass="4317">MHAEFGLTWGGHSSQLLEILALQGKLTMFSGQGLVFLGLK</sequence>
<dbReference type="AlphaFoldDB" id="C4IYI1"/>
<protein>
    <submittedName>
        <fullName evidence="1">Uncharacterized protein</fullName>
    </submittedName>
</protein>
<organism evidence="1">
    <name type="scientific">Zea mays</name>
    <name type="common">Maize</name>
    <dbReference type="NCBI Taxonomy" id="4577"/>
    <lineage>
        <taxon>Eukaryota</taxon>
        <taxon>Viridiplantae</taxon>
        <taxon>Streptophyta</taxon>
        <taxon>Embryophyta</taxon>
        <taxon>Tracheophyta</taxon>
        <taxon>Spermatophyta</taxon>
        <taxon>Magnoliopsida</taxon>
        <taxon>Liliopsida</taxon>
        <taxon>Poales</taxon>
        <taxon>Poaceae</taxon>
        <taxon>PACMAD clade</taxon>
        <taxon>Panicoideae</taxon>
        <taxon>Andropogonodae</taxon>
        <taxon>Andropogoneae</taxon>
        <taxon>Tripsacinae</taxon>
        <taxon>Zea</taxon>
    </lineage>
</organism>
<dbReference type="EMBL" id="BT083628">
    <property type="protein sequence ID" value="ACR33981.1"/>
    <property type="molecule type" value="mRNA"/>
</dbReference>
<name>C4IYI1_MAIZE</name>
<evidence type="ECO:0000313" key="1">
    <source>
        <dbReference type="EMBL" id="ACR33981.1"/>
    </source>
</evidence>